<organism evidence="1 2">
    <name type="scientific">Helicobacter pylori (strain Cuz20)</name>
    <dbReference type="NCBI Taxonomy" id="765964"/>
    <lineage>
        <taxon>Bacteria</taxon>
        <taxon>Pseudomonadati</taxon>
        <taxon>Campylobacterota</taxon>
        <taxon>Epsilonproteobacteria</taxon>
        <taxon>Campylobacterales</taxon>
        <taxon>Helicobacteraceae</taxon>
        <taxon>Helicobacter</taxon>
    </lineage>
</organism>
<evidence type="ECO:0000313" key="2">
    <source>
        <dbReference type="Proteomes" id="UP000006864"/>
    </source>
</evidence>
<evidence type="ECO:0008006" key="3">
    <source>
        <dbReference type="Google" id="ProtNLM"/>
    </source>
</evidence>
<name>A0AB32X8M8_HELPC</name>
<proteinExistence type="predicted"/>
<reference evidence="2" key="1">
    <citation type="submission" date="2010-06" db="EMBL/GenBank/DDBJ databases">
        <title>Complete genome sequence of Helicobacter pylori strain Cuz20.</title>
        <authorList>
            <person name="Kersulyte D."/>
            <person name="Herrera P."/>
            <person name="Gilman R.H."/>
            <person name="Berg D.E."/>
        </authorList>
    </citation>
    <scope>NUCLEOTIDE SEQUENCE [LARGE SCALE GENOMIC DNA]</scope>
    <source>
        <strain evidence="2">Cuz20</strain>
    </source>
</reference>
<gene>
    <name evidence="1" type="ordered locus">HPCU_02645</name>
</gene>
<dbReference type="KEGG" id="hpu:HPCU_02645"/>
<dbReference type="EMBL" id="CP002076">
    <property type="protein sequence ID" value="ADO03701.1"/>
    <property type="molecule type" value="Genomic_DNA"/>
</dbReference>
<dbReference type="Proteomes" id="UP000006864">
    <property type="component" value="Chromosome"/>
</dbReference>
<accession>A0AB32X8M8</accession>
<evidence type="ECO:0000313" key="1">
    <source>
        <dbReference type="EMBL" id="ADO03701.1"/>
    </source>
</evidence>
<protein>
    <recommendedName>
        <fullName evidence="3">DNA methyltransferase</fullName>
    </recommendedName>
</protein>
<sequence>MGVFLDNSIKNVVGGLNVGYFLPNIQRECVSLK</sequence>
<dbReference type="AlphaFoldDB" id="A0AB32X8M8"/>